<evidence type="ECO:0000256" key="1">
    <source>
        <dbReference type="ARBA" id="ARBA00006226"/>
    </source>
</evidence>
<proteinExistence type="inferred from homology"/>
<dbReference type="Proteomes" id="UP000660380">
    <property type="component" value="Unassembled WGS sequence"/>
</dbReference>
<dbReference type="Pfam" id="PF05016">
    <property type="entry name" value="ParE_toxin"/>
    <property type="match status" value="1"/>
</dbReference>
<dbReference type="Gene3D" id="3.30.2310.20">
    <property type="entry name" value="RelE-like"/>
    <property type="match status" value="1"/>
</dbReference>
<sequence>MTYQVEFTKKASKQLDKLSKDLQLHIKTKVQELADNPRPSGVVKLENSDDRYRIRVGDYRVLYEIQDDLLIVSVIRVGHRREVYRNE</sequence>
<evidence type="ECO:0000313" key="4">
    <source>
        <dbReference type="Proteomes" id="UP000660380"/>
    </source>
</evidence>
<dbReference type="PANTHER" id="PTHR35601:SF1">
    <property type="entry name" value="TOXIN RELE"/>
    <property type="match status" value="1"/>
</dbReference>
<reference evidence="3 4" key="1">
    <citation type="journal article" date="2020" name="ISME J.">
        <title>Comparative genomics reveals insights into cyanobacterial evolution and habitat adaptation.</title>
        <authorList>
            <person name="Chen M.Y."/>
            <person name="Teng W.K."/>
            <person name="Zhao L."/>
            <person name="Hu C.X."/>
            <person name="Zhou Y.K."/>
            <person name="Han B.P."/>
            <person name="Song L.R."/>
            <person name="Shu W.S."/>
        </authorList>
    </citation>
    <scope>NUCLEOTIDE SEQUENCE [LARGE SCALE GENOMIC DNA]</scope>
    <source>
        <strain evidence="3 4">FACHB-248</strain>
    </source>
</reference>
<accession>A0ABR8GZ33</accession>
<comment type="caution">
    <text evidence="3">The sequence shown here is derived from an EMBL/GenBank/DDBJ whole genome shotgun (WGS) entry which is preliminary data.</text>
</comment>
<dbReference type="InterPro" id="IPR035093">
    <property type="entry name" value="RelE/ParE_toxin_dom_sf"/>
</dbReference>
<keyword evidence="4" id="KW-1185">Reference proteome</keyword>
<dbReference type="EMBL" id="JACJTA010000092">
    <property type="protein sequence ID" value="MBD2608395.1"/>
    <property type="molecule type" value="Genomic_DNA"/>
</dbReference>
<keyword evidence="2" id="KW-1277">Toxin-antitoxin system</keyword>
<dbReference type="PANTHER" id="PTHR35601">
    <property type="entry name" value="TOXIN RELE"/>
    <property type="match status" value="1"/>
</dbReference>
<dbReference type="InterPro" id="IPR007712">
    <property type="entry name" value="RelE/ParE_toxin"/>
</dbReference>
<evidence type="ECO:0000313" key="3">
    <source>
        <dbReference type="EMBL" id="MBD2608395.1"/>
    </source>
</evidence>
<comment type="similarity">
    <text evidence="1">Belongs to the RelE toxin family.</text>
</comment>
<dbReference type="NCBIfam" id="TIGR02385">
    <property type="entry name" value="RelE_StbE"/>
    <property type="match status" value="1"/>
</dbReference>
<protein>
    <submittedName>
        <fullName evidence="3">Type II toxin-antitoxin system RelE/ParE family toxin</fullName>
    </submittedName>
</protein>
<evidence type="ECO:0000256" key="2">
    <source>
        <dbReference type="ARBA" id="ARBA00022649"/>
    </source>
</evidence>
<dbReference type="SUPFAM" id="SSF143011">
    <property type="entry name" value="RelE-like"/>
    <property type="match status" value="1"/>
</dbReference>
<dbReference type="RefSeq" id="WP_029630667.1">
    <property type="nucleotide sequence ID" value="NZ_JACJTA010000092.1"/>
</dbReference>
<name>A0ABR8GZ33_9CYAN</name>
<organism evidence="3 4">
    <name type="scientific">Scytonema hofmannii FACHB-248</name>
    <dbReference type="NCBI Taxonomy" id="1842502"/>
    <lineage>
        <taxon>Bacteria</taxon>
        <taxon>Bacillati</taxon>
        <taxon>Cyanobacteriota</taxon>
        <taxon>Cyanophyceae</taxon>
        <taxon>Nostocales</taxon>
        <taxon>Scytonemataceae</taxon>
        <taxon>Scytonema</taxon>
    </lineage>
</organism>
<gene>
    <name evidence="3" type="ORF">H6G81_28725</name>
</gene>